<evidence type="ECO:0000313" key="1">
    <source>
        <dbReference type="EMBL" id="KAG6107075.1"/>
    </source>
</evidence>
<dbReference type="Gene3D" id="2.70.98.10">
    <property type="match status" value="1"/>
</dbReference>
<gene>
    <name evidence="1" type="ORF">E4U13_007117</name>
</gene>
<organism evidence="1 2">
    <name type="scientific">Claviceps humidiphila</name>
    <dbReference type="NCBI Taxonomy" id="1294629"/>
    <lineage>
        <taxon>Eukaryota</taxon>
        <taxon>Fungi</taxon>
        <taxon>Dikarya</taxon>
        <taxon>Ascomycota</taxon>
        <taxon>Pezizomycotina</taxon>
        <taxon>Sordariomycetes</taxon>
        <taxon>Hypocreomycetidae</taxon>
        <taxon>Hypocreales</taxon>
        <taxon>Clavicipitaceae</taxon>
        <taxon>Claviceps</taxon>
    </lineage>
</organism>
<evidence type="ECO:0000313" key="2">
    <source>
        <dbReference type="Proteomes" id="UP000732380"/>
    </source>
</evidence>
<protein>
    <submittedName>
        <fullName evidence="1">Uncharacterized protein</fullName>
    </submittedName>
</protein>
<dbReference type="GO" id="GO:0030246">
    <property type="term" value="F:carbohydrate binding"/>
    <property type="evidence" value="ECO:0007669"/>
    <property type="project" value="InterPro"/>
</dbReference>
<sequence length="72" mass="7635">MPYSPVVLVDLTDLSNSRSNGGVQVDFKTGRIVGFGTFSPSFGIGTYDPFFCADFHGAEPGSIRAEDSSIAE</sequence>
<name>A0A9P7PWR8_9HYPO</name>
<dbReference type="AlphaFoldDB" id="A0A9P7PWR8"/>
<dbReference type="Proteomes" id="UP000732380">
    <property type="component" value="Unassembled WGS sequence"/>
</dbReference>
<comment type="caution">
    <text evidence="1">The sequence shown here is derived from an EMBL/GenBank/DDBJ whole genome shotgun (WGS) entry which is preliminary data.</text>
</comment>
<keyword evidence="2" id="KW-1185">Reference proteome</keyword>
<reference evidence="1 2" key="1">
    <citation type="journal article" date="2020" name="bioRxiv">
        <title>Whole genome comparisons of ergot fungi reveals the divergence and evolution of species within the genus Claviceps are the result of varying mechanisms driving genome evolution and host range expansion.</title>
        <authorList>
            <person name="Wyka S.A."/>
            <person name="Mondo S.J."/>
            <person name="Liu M."/>
            <person name="Dettman J."/>
            <person name="Nalam V."/>
            <person name="Broders K.D."/>
        </authorList>
    </citation>
    <scope>NUCLEOTIDE SEQUENCE [LARGE SCALE GENOMIC DNA]</scope>
    <source>
        <strain evidence="1 2">LM576</strain>
    </source>
</reference>
<accession>A0A9P7PWR8</accession>
<dbReference type="EMBL" id="SRQM01000672">
    <property type="protein sequence ID" value="KAG6107075.1"/>
    <property type="molecule type" value="Genomic_DNA"/>
</dbReference>
<proteinExistence type="predicted"/>
<dbReference type="InterPro" id="IPR014718">
    <property type="entry name" value="GH-type_carb-bd"/>
</dbReference>